<organism evidence="1 2">
    <name type="scientific">Desulfoluna spongiiphila</name>
    <dbReference type="NCBI Taxonomy" id="419481"/>
    <lineage>
        <taxon>Bacteria</taxon>
        <taxon>Pseudomonadati</taxon>
        <taxon>Thermodesulfobacteriota</taxon>
        <taxon>Desulfobacteria</taxon>
        <taxon>Desulfobacterales</taxon>
        <taxon>Desulfolunaceae</taxon>
        <taxon>Desulfoluna</taxon>
    </lineage>
</organism>
<accession>A0A1G5FJP5</accession>
<dbReference type="EMBL" id="FMUX01000008">
    <property type="protein sequence ID" value="SCY39080.1"/>
    <property type="molecule type" value="Genomic_DNA"/>
</dbReference>
<reference evidence="1 2" key="1">
    <citation type="submission" date="2016-10" db="EMBL/GenBank/DDBJ databases">
        <authorList>
            <person name="de Groot N.N."/>
        </authorList>
    </citation>
    <scope>NUCLEOTIDE SEQUENCE [LARGE SCALE GENOMIC DNA]</scope>
    <source>
        <strain evidence="1 2">AA1</strain>
    </source>
</reference>
<dbReference type="AlphaFoldDB" id="A0A1G5FJP5"/>
<evidence type="ECO:0000313" key="1">
    <source>
        <dbReference type="EMBL" id="SCY39080.1"/>
    </source>
</evidence>
<proteinExistence type="predicted"/>
<gene>
    <name evidence="1" type="ORF">SAMN05216233_10891</name>
</gene>
<dbReference type="Proteomes" id="UP000198870">
    <property type="component" value="Unassembled WGS sequence"/>
</dbReference>
<dbReference type="OrthoDB" id="5416493at2"/>
<keyword evidence="2" id="KW-1185">Reference proteome</keyword>
<dbReference type="RefSeq" id="WP_092210952.1">
    <property type="nucleotide sequence ID" value="NZ_FMUX01000008.1"/>
</dbReference>
<protein>
    <submittedName>
        <fullName evidence="1">Uncharacterized protein</fullName>
    </submittedName>
</protein>
<evidence type="ECO:0000313" key="2">
    <source>
        <dbReference type="Proteomes" id="UP000198870"/>
    </source>
</evidence>
<dbReference type="STRING" id="419481.SAMN05216233_10891"/>
<name>A0A1G5FJP5_9BACT</name>
<sequence length="193" mass="21030">MASSSYPCDVSQGFNFQKDIQCLVGHLTALKIGDTEFSPDLAVSDPTKIGEDESTSKVVGVLSHIYWDGGYADPIQCSFQISTASKTEAAVLQHTKLSDTNVEFQFIVFDYDPDKKKFYQACHTNETAIKGLVEKSGGSLAINVDLSPSGEVVSPINYAMYLGIMPQEEEQDVHFAVSEDAKFVKKWGVSVAA</sequence>